<accession>A0A853IWE6</accession>
<dbReference type="Proteomes" id="UP000589716">
    <property type="component" value="Unassembled WGS sequence"/>
</dbReference>
<reference evidence="1 2" key="1">
    <citation type="submission" date="2020-07" db="EMBL/GenBank/DDBJ databases">
        <authorList>
            <person name="Maaloum M."/>
        </authorList>
    </citation>
    <scope>NUCLEOTIDE SEQUENCE [LARGE SCALE GENOMIC DNA]</scope>
    <source>
        <strain evidence="1 2">GCS-AN-3</strain>
    </source>
</reference>
<gene>
    <name evidence="1" type="ORF">H0I39_06985</name>
</gene>
<dbReference type="RefSeq" id="WP_180550030.1">
    <property type="nucleotide sequence ID" value="NZ_JACCKX010000001.1"/>
</dbReference>
<organism evidence="1 2">
    <name type="scientific">Ottowia beijingensis</name>
    <dbReference type="NCBI Taxonomy" id="1207057"/>
    <lineage>
        <taxon>Bacteria</taxon>
        <taxon>Pseudomonadati</taxon>
        <taxon>Pseudomonadota</taxon>
        <taxon>Betaproteobacteria</taxon>
        <taxon>Burkholderiales</taxon>
        <taxon>Comamonadaceae</taxon>
        <taxon>Ottowia</taxon>
    </lineage>
</organism>
<comment type="caution">
    <text evidence="1">The sequence shown here is derived from an EMBL/GenBank/DDBJ whole genome shotgun (WGS) entry which is preliminary data.</text>
</comment>
<sequence length="93" mass="10253">MAVASLTVESAKPMRKTSRRWPLGVARADACCFAFTKTAACARDDDDMTSLRFDDGGCAAMTPARCEAFRASLMSFRHFVIEAAQRRSHLSFV</sequence>
<dbReference type="AlphaFoldDB" id="A0A853IWE6"/>
<dbReference type="EMBL" id="JACCKX010000001">
    <property type="protein sequence ID" value="NZA01570.1"/>
    <property type="molecule type" value="Genomic_DNA"/>
</dbReference>
<protein>
    <submittedName>
        <fullName evidence="1">Uncharacterized protein</fullName>
    </submittedName>
</protein>
<evidence type="ECO:0000313" key="2">
    <source>
        <dbReference type="Proteomes" id="UP000589716"/>
    </source>
</evidence>
<name>A0A853IWE6_9BURK</name>
<keyword evidence="2" id="KW-1185">Reference proteome</keyword>
<evidence type="ECO:0000313" key="1">
    <source>
        <dbReference type="EMBL" id="NZA01570.1"/>
    </source>
</evidence>
<proteinExistence type="predicted"/>